<dbReference type="SUPFAM" id="SSF88723">
    <property type="entry name" value="PIN domain-like"/>
    <property type="match status" value="1"/>
</dbReference>
<dbReference type="GO" id="GO:0000287">
    <property type="term" value="F:magnesium ion binding"/>
    <property type="evidence" value="ECO:0007669"/>
    <property type="project" value="UniProtKB-UniRule"/>
</dbReference>
<dbReference type="STRING" id="1146883.BLASA_4423"/>
<dbReference type="InterPro" id="IPR022907">
    <property type="entry name" value="VapC_family"/>
</dbReference>
<dbReference type="InterPro" id="IPR029060">
    <property type="entry name" value="PIN-like_dom_sf"/>
</dbReference>
<dbReference type="CDD" id="cd09874">
    <property type="entry name" value="PIN_MT3492-like"/>
    <property type="match status" value="1"/>
</dbReference>
<dbReference type="EMBL" id="FO117623">
    <property type="protein sequence ID" value="CCG05232.1"/>
    <property type="molecule type" value="Genomic_DNA"/>
</dbReference>
<protein>
    <recommendedName>
        <fullName evidence="6">Ribonuclease VapC</fullName>
        <shortName evidence="6">RNase VapC</shortName>
        <ecNumber evidence="6">3.1.-.-</ecNumber>
    </recommendedName>
    <alternativeName>
        <fullName evidence="6">Toxin VapC</fullName>
    </alternativeName>
</protein>
<feature type="binding site" evidence="6">
    <location>
        <position position="5"/>
    </location>
    <ligand>
        <name>Mg(2+)</name>
        <dbReference type="ChEBI" id="CHEBI:18420"/>
    </ligand>
</feature>
<evidence type="ECO:0000256" key="1">
    <source>
        <dbReference type="ARBA" id="ARBA00022649"/>
    </source>
</evidence>
<feature type="binding site" evidence="6">
    <location>
        <position position="104"/>
    </location>
    <ligand>
        <name>Mg(2+)</name>
        <dbReference type="ChEBI" id="CHEBI:18420"/>
    </ligand>
</feature>
<comment type="function">
    <text evidence="6">Toxic component of a toxin-antitoxin (TA) system. An RNase.</text>
</comment>
<evidence type="ECO:0000313" key="9">
    <source>
        <dbReference type="Proteomes" id="UP000007517"/>
    </source>
</evidence>
<proteinExistence type="inferred from homology"/>
<dbReference type="OrthoDB" id="4750219at2"/>
<dbReference type="Proteomes" id="UP000007517">
    <property type="component" value="Chromosome"/>
</dbReference>
<feature type="domain" description="PIN" evidence="7">
    <location>
        <begin position="3"/>
        <end position="129"/>
    </location>
</feature>
<organism evidence="8 9">
    <name type="scientific">Blastococcus saxobsidens (strain DD2)</name>
    <dbReference type="NCBI Taxonomy" id="1146883"/>
    <lineage>
        <taxon>Bacteria</taxon>
        <taxon>Bacillati</taxon>
        <taxon>Actinomycetota</taxon>
        <taxon>Actinomycetes</taxon>
        <taxon>Geodermatophilales</taxon>
        <taxon>Geodermatophilaceae</taxon>
        <taxon>Blastococcus</taxon>
    </lineage>
</organism>
<keyword evidence="1 6" id="KW-1277">Toxin-antitoxin system</keyword>
<keyword evidence="4 6" id="KW-0378">Hydrolase</keyword>
<dbReference type="EC" id="3.1.-.-" evidence="6"/>
<dbReference type="HOGENOM" id="CLU_119496_4_1_11"/>
<reference evidence="9" key="2">
    <citation type="submission" date="2012-02" db="EMBL/GenBank/DDBJ databases">
        <title>Complete genome sequence of Blastococcus saxobsidens strain DD2.</title>
        <authorList>
            <person name="Genoscope."/>
        </authorList>
    </citation>
    <scope>NUCLEOTIDE SEQUENCE [LARGE SCALE GENOMIC DNA]</scope>
    <source>
        <strain evidence="9">DD2</strain>
    </source>
</reference>
<dbReference type="InterPro" id="IPR002716">
    <property type="entry name" value="PIN_dom"/>
</dbReference>
<dbReference type="GO" id="GO:0004540">
    <property type="term" value="F:RNA nuclease activity"/>
    <property type="evidence" value="ECO:0007669"/>
    <property type="project" value="InterPro"/>
</dbReference>
<dbReference type="eggNOG" id="COG1848">
    <property type="taxonomic scope" value="Bacteria"/>
</dbReference>
<dbReference type="KEGG" id="bsd:BLASA_4423"/>
<keyword evidence="5 6" id="KW-0460">Magnesium</keyword>
<evidence type="ECO:0000256" key="6">
    <source>
        <dbReference type="HAMAP-Rule" id="MF_00265"/>
    </source>
</evidence>
<keyword evidence="6" id="KW-0800">Toxin</keyword>
<evidence type="ECO:0000256" key="5">
    <source>
        <dbReference type="ARBA" id="ARBA00022842"/>
    </source>
</evidence>
<dbReference type="RefSeq" id="WP_014378100.1">
    <property type="nucleotide sequence ID" value="NC_016943.1"/>
</dbReference>
<comment type="similarity">
    <text evidence="6">Belongs to the PINc/VapC protein family.</text>
</comment>
<keyword evidence="9" id="KW-1185">Reference proteome</keyword>
<keyword evidence="3 6" id="KW-0479">Metal-binding</keyword>
<evidence type="ECO:0000259" key="7">
    <source>
        <dbReference type="Pfam" id="PF01850"/>
    </source>
</evidence>
<accession>H6RNT4</accession>
<name>H6RNT4_BLASD</name>
<comment type="cofactor">
    <cofactor evidence="6">
        <name>Mg(2+)</name>
        <dbReference type="ChEBI" id="CHEBI:18420"/>
    </cofactor>
</comment>
<dbReference type="Pfam" id="PF01850">
    <property type="entry name" value="PIN"/>
    <property type="match status" value="1"/>
</dbReference>
<dbReference type="GO" id="GO:0016787">
    <property type="term" value="F:hydrolase activity"/>
    <property type="evidence" value="ECO:0007669"/>
    <property type="project" value="UniProtKB-KW"/>
</dbReference>
<evidence type="ECO:0000256" key="2">
    <source>
        <dbReference type="ARBA" id="ARBA00022722"/>
    </source>
</evidence>
<keyword evidence="2 6" id="KW-0540">Nuclease</keyword>
<dbReference type="HAMAP" id="MF_00265">
    <property type="entry name" value="VapC_Nob1"/>
    <property type="match status" value="1"/>
</dbReference>
<evidence type="ECO:0000313" key="8">
    <source>
        <dbReference type="EMBL" id="CCG05232.1"/>
    </source>
</evidence>
<dbReference type="Gene3D" id="3.40.50.1010">
    <property type="entry name" value="5'-nuclease"/>
    <property type="match status" value="1"/>
</dbReference>
<sequence>MLYLDTSLLVALITTEERTARAHDWLAGVDDDLVTSEWTRVEVASALSIKQRQGVLDAVGRTEAEYAFAVITDQGLDLLPVETLDFRRAADYVRPPERNLGGADALHIAVAGRLGATVHSLDDAQVEAARELGVDAVVTVPKE</sequence>
<dbReference type="GO" id="GO:0090729">
    <property type="term" value="F:toxin activity"/>
    <property type="evidence" value="ECO:0007669"/>
    <property type="project" value="UniProtKB-KW"/>
</dbReference>
<gene>
    <name evidence="6" type="primary">vapC</name>
    <name evidence="8" type="ordered locus">BLASA_4423</name>
</gene>
<dbReference type="AlphaFoldDB" id="H6RNT4"/>
<evidence type="ECO:0000256" key="4">
    <source>
        <dbReference type="ARBA" id="ARBA00022801"/>
    </source>
</evidence>
<reference evidence="8 9" key="1">
    <citation type="journal article" date="2012" name="J. Bacteriol.">
        <title>Genome Sequence of Blastococcus saxobsidens DD2, a Stone-Inhabiting Bacterium.</title>
        <authorList>
            <person name="Chouaia B."/>
            <person name="Crotti E."/>
            <person name="Brusetti L."/>
            <person name="Daffonchio D."/>
            <person name="Essoussi I."/>
            <person name="Nouioui I."/>
            <person name="Sbissi I."/>
            <person name="Ghodhbane-Gtari F."/>
            <person name="Gtari M."/>
            <person name="Vacherie B."/>
            <person name="Barbe V."/>
            <person name="Medigue C."/>
            <person name="Gury J."/>
            <person name="Pujic P."/>
            <person name="Normand P."/>
        </authorList>
    </citation>
    <scope>NUCLEOTIDE SEQUENCE [LARGE SCALE GENOMIC DNA]</scope>
    <source>
        <strain evidence="8 9">DD2</strain>
    </source>
</reference>
<evidence type="ECO:0000256" key="3">
    <source>
        <dbReference type="ARBA" id="ARBA00022723"/>
    </source>
</evidence>